<keyword evidence="1" id="KW-0812">Transmembrane</keyword>
<dbReference type="Proteomes" id="UP001201812">
    <property type="component" value="Unassembled WGS sequence"/>
</dbReference>
<dbReference type="PANTHER" id="PTHR34851:SF3">
    <property type="entry name" value="MARVEL DOMAIN-CONTAINING PROTEIN"/>
    <property type="match status" value="1"/>
</dbReference>
<dbReference type="EMBL" id="JAKKPZ010000010">
    <property type="protein sequence ID" value="KAI1716420.1"/>
    <property type="molecule type" value="Genomic_DNA"/>
</dbReference>
<feature type="transmembrane region" description="Helical" evidence="1">
    <location>
        <begin position="126"/>
        <end position="145"/>
    </location>
</feature>
<dbReference type="AlphaFoldDB" id="A0AAD4N4N6"/>
<evidence type="ECO:0000313" key="2">
    <source>
        <dbReference type="EMBL" id="KAI1716420.1"/>
    </source>
</evidence>
<organism evidence="2 3">
    <name type="scientific">Ditylenchus destructor</name>
    <dbReference type="NCBI Taxonomy" id="166010"/>
    <lineage>
        <taxon>Eukaryota</taxon>
        <taxon>Metazoa</taxon>
        <taxon>Ecdysozoa</taxon>
        <taxon>Nematoda</taxon>
        <taxon>Chromadorea</taxon>
        <taxon>Rhabditida</taxon>
        <taxon>Tylenchina</taxon>
        <taxon>Tylenchomorpha</taxon>
        <taxon>Sphaerularioidea</taxon>
        <taxon>Anguinidae</taxon>
        <taxon>Anguininae</taxon>
        <taxon>Ditylenchus</taxon>
    </lineage>
</organism>
<evidence type="ECO:0000256" key="1">
    <source>
        <dbReference type="SAM" id="Phobius"/>
    </source>
</evidence>
<feature type="transmembrane region" description="Helical" evidence="1">
    <location>
        <begin position="238"/>
        <end position="271"/>
    </location>
</feature>
<keyword evidence="1" id="KW-1133">Transmembrane helix</keyword>
<proteinExistence type="predicted"/>
<comment type="caution">
    <text evidence="2">The sequence shown here is derived from an EMBL/GenBank/DDBJ whole genome shotgun (WGS) entry which is preliminary data.</text>
</comment>
<sequence>MHMCLMEQSENSVTRPSQNQIIRKDSAAQLSSTRSLEFYGTMLACKYSPNIYAPASSCEKSADLFTLFEEDSLDFCDMEIPIDAQVECRPEMRDAEHQLQLDEEYRWHYNFLPFCFSQHLFTSTRLVGYLSIFSLFVNLMLIIFGNGSQSLSQLFFEFGLVVIEFVVIIALFHGVSHRSPEHLKPFLVFGVIWNFALFILWIFCLIETLQQKEEFIMEVLINASHFISLDTSSGKHKVGFWLSIGLLAGLGFIIIFGFWFLNIVLLTYFSLKRNQKLCSLSDAEATLLPKPSLMEDSEKAHSNYLFTEANKYIQTA</sequence>
<evidence type="ECO:0000313" key="3">
    <source>
        <dbReference type="Proteomes" id="UP001201812"/>
    </source>
</evidence>
<feature type="transmembrane region" description="Helical" evidence="1">
    <location>
        <begin position="151"/>
        <end position="174"/>
    </location>
</feature>
<keyword evidence="1" id="KW-0472">Membrane</keyword>
<dbReference type="PANTHER" id="PTHR34851">
    <property type="entry name" value="PROTEIN CBG05235-RELATED"/>
    <property type="match status" value="1"/>
</dbReference>
<accession>A0AAD4N4N6</accession>
<feature type="transmembrane region" description="Helical" evidence="1">
    <location>
        <begin position="186"/>
        <end position="209"/>
    </location>
</feature>
<gene>
    <name evidence="2" type="ORF">DdX_07471</name>
</gene>
<protein>
    <submittedName>
        <fullName evidence="2">Uncharacterized protein</fullName>
    </submittedName>
</protein>
<keyword evidence="3" id="KW-1185">Reference proteome</keyword>
<reference evidence="2" key="1">
    <citation type="submission" date="2022-01" db="EMBL/GenBank/DDBJ databases">
        <title>Genome Sequence Resource for Two Populations of Ditylenchus destructor, the Migratory Endoparasitic Phytonematode.</title>
        <authorList>
            <person name="Zhang H."/>
            <person name="Lin R."/>
            <person name="Xie B."/>
        </authorList>
    </citation>
    <scope>NUCLEOTIDE SEQUENCE</scope>
    <source>
        <strain evidence="2">BazhouSP</strain>
    </source>
</reference>
<name>A0AAD4N4N6_9BILA</name>